<organism evidence="6 7">
    <name type="scientific">Eleusine coracana subsp. coracana</name>
    <dbReference type="NCBI Taxonomy" id="191504"/>
    <lineage>
        <taxon>Eukaryota</taxon>
        <taxon>Viridiplantae</taxon>
        <taxon>Streptophyta</taxon>
        <taxon>Embryophyta</taxon>
        <taxon>Tracheophyta</taxon>
        <taxon>Spermatophyta</taxon>
        <taxon>Magnoliopsida</taxon>
        <taxon>Liliopsida</taxon>
        <taxon>Poales</taxon>
        <taxon>Poaceae</taxon>
        <taxon>PACMAD clade</taxon>
        <taxon>Chloridoideae</taxon>
        <taxon>Cynodonteae</taxon>
        <taxon>Eleusininae</taxon>
        <taxon>Eleusine</taxon>
    </lineage>
</organism>
<dbReference type="InterPro" id="IPR056594">
    <property type="entry name" value="AT5G49610-like_b-prop"/>
</dbReference>
<evidence type="ECO:0000256" key="3">
    <source>
        <dbReference type="ARBA" id="ARBA00023004"/>
    </source>
</evidence>
<keyword evidence="7" id="KW-1185">Reference proteome</keyword>
<dbReference type="InterPro" id="IPR017972">
    <property type="entry name" value="Cyt_P450_CS"/>
</dbReference>
<feature type="domain" description="F-box protein AT5G49610-like beta-propeller" evidence="5">
    <location>
        <begin position="619"/>
        <end position="711"/>
    </location>
</feature>
<dbReference type="Pfam" id="PF00067">
    <property type="entry name" value="p450"/>
    <property type="match status" value="2"/>
</dbReference>
<dbReference type="PROSITE" id="PS00086">
    <property type="entry name" value="CYTOCHROME_P450"/>
    <property type="match status" value="1"/>
</dbReference>
<comment type="cofactor">
    <cofactor evidence="4">
        <name>heme</name>
        <dbReference type="ChEBI" id="CHEBI:30413"/>
    </cofactor>
</comment>
<evidence type="ECO:0000259" key="5">
    <source>
        <dbReference type="Pfam" id="PF23635"/>
    </source>
</evidence>
<accession>A0AAV5ERM8</accession>
<proteinExistence type="inferred from homology"/>
<evidence type="ECO:0000256" key="4">
    <source>
        <dbReference type="PIRSR" id="PIRSR602401-1"/>
    </source>
</evidence>
<dbReference type="GO" id="GO:0005506">
    <property type="term" value="F:iron ion binding"/>
    <property type="evidence" value="ECO:0007669"/>
    <property type="project" value="InterPro"/>
</dbReference>
<dbReference type="Proteomes" id="UP001054889">
    <property type="component" value="Unassembled WGS sequence"/>
</dbReference>
<evidence type="ECO:0000256" key="2">
    <source>
        <dbReference type="ARBA" id="ARBA00022723"/>
    </source>
</evidence>
<keyword evidence="3 4" id="KW-0408">Iron</keyword>
<dbReference type="AlphaFoldDB" id="A0AAV5ERM8"/>
<comment type="similarity">
    <text evidence="1">Belongs to the cytochrome P450 family.</text>
</comment>
<dbReference type="GO" id="GO:0016705">
    <property type="term" value="F:oxidoreductase activity, acting on paired donors, with incorporation or reduction of molecular oxygen"/>
    <property type="evidence" value="ECO:0007669"/>
    <property type="project" value="InterPro"/>
</dbReference>
<dbReference type="GO" id="GO:0004497">
    <property type="term" value="F:monooxygenase activity"/>
    <property type="evidence" value="ECO:0007669"/>
    <property type="project" value="InterPro"/>
</dbReference>
<name>A0AAV5ERM8_ELECO</name>
<dbReference type="SUPFAM" id="SSF48264">
    <property type="entry name" value="Cytochrome P450"/>
    <property type="match status" value="1"/>
</dbReference>
<keyword evidence="2 4" id="KW-0479">Metal-binding</keyword>
<feature type="binding site" description="axial binding residue" evidence="4">
    <location>
        <position position="423"/>
    </location>
    <ligand>
        <name>heme</name>
        <dbReference type="ChEBI" id="CHEBI:30413"/>
    </ligand>
    <ligandPart>
        <name>Fe</name>
        <dbReference type="ChEBI" id="CHEBI:18248"/>
    </ligandPart>
</feature>
<keyword evidence="4" id="KW-0349">Heme</keyword>
<reference evidence="6" key="2">
    <citation type="submission" date="2021-12" db="EMBL/GenBank/DDBJ databases">
        <title>Resequencing data analysis of finger millet.</title>
        <authorList>
            <person name="Hatakeyama M."/>
            <person name="Aluri S."/>
            <person name="Balachadran M.T."/>
            <person name="Sivarajan S.R."/>
            <person name="Poveda L."/>
            <person name="Shimizu-Inatsugi R."/>
            <person name="Schlapbach R."/>
            <person name="Sreeman S.M."/>
            <person name="Shimizu K.K."/>
        </authorList>
    </citation>
    <scope>NUCLEOTIDE SEQUENCE</scope>
</reference>
<dbReference type="Gene3D" id="1.10.630.10">
    <property type="entry name" value="Cytochrome P450"/>
    <property type="match status" value="1"/>
</dbReference>
<gene>
    <name evidence="6" type="primary">gb13069</name>
    <name evidence="6" type="ORF">PR202_gb13069</name>
</gene>
<dbReference type="PRINTS" id="PR00385">
    <property type="entry name" value="P450"/>
</dbReference>
<evidence type="ECO:0000313" key="6">
    <source>
        <dbReference type="EMBL" id="GJN25266.1"/>
    </source>
</evidence>
<dbReference type="PANTHER" id="PTHR47955">
    <property type="entry name" value="CYTOCHROME P450 FAMILY 71 PROTEIN"/>
    <property type="match status" value="1"/>
</dbReference>
<dbReference type="InterPro" id="IPR002401">
    <property type="entry name" value="Cyt_P450_E_grp-I"/>
</dbReference>
<dbReference type="EMBL" id="BQKI01000078">
    <property type="protein sequence ID" value="GJN25266.1"/>
    <property type="molecule type" value="Genomic_DNA"/>
</dbReference>
<dbReference type="InterPro" id="IPR001128">
    <property type="entry name" value="Cyt_P450"/>
</dbReference>
<dbReference type="PANTHER" id="PTHR47955:SF21">
    <property type="entry name" value="OS06G0642300 PROTEIN"/>
    <property type="match status" value="1"/>
</dbReference>
<evidence type="ECO:0000256" key="1">
    <source>
        <dbReference type="ARBA" id="ARBA00010617"/>
    </source>
</evidence>
<dbReference type="Pfam" id="PF23635">
    <property type="entry name" value="Beta-prop_AT5G49610-like"/>
    <property type="match status" value="1"/>
</dbReference>
<comment type="caution">
    <text evidence="6">The sequence shown here is derived from an EMBL/GenBank/DDBJ whole genome shotgun (WGS) entry which is preliminary data.</text>
</comment>
<dbReference type="GO" id="GO:0020037">
    <property type="term" value="F:heme binding"/>
    <property type="evidence" value="ECO:0007669"/>
    <property type="project" value="InterPro"/>
</dbReference>
<dbReference type="InterPro" id="IPR036396">
    <property type="entry name" value="Cyt_P450_sf"/>
</dbReference>
<reference evidence="6" key="1">
    <citation type="journal article" date="2018" name="DNA Res.">
        <title>Multiple hybrid de novo genome assembly of finger millet, an orphan allotetraploid crop.</title>
        <authorList>
            <person name="Hatakeyama M."/>
            <person name="Aluri S."/>
            <person name="Balachadran M.T."/>
            <person name="Sivarajan S.R."/>
            <person name="Patrignani A."/>
            <person name="Gruter S."/>
            <person name="Poveda L."/>
            <person name="Shimizu-Inatsugi R."/>
            <person name="Baeten J."/>
            <person name="Francoijs K.J."/>
            <person name="Nataraja K.N."/>
            <person name="Reddy Y.A.N."/>
            <person name="Phadnis S."/>
            <person name="Ravikumar R.L."/>
            <person name="Schlapbach R."/>
            <person name="Sreeman S.M."/>
            <person name="Shimizu K.K."/>
        </authorList>
    </citation>
    <scope>NUCLEOTIDE SEQUENCE</scope>
</reference>
<protein>
    <recommendedName>
        <fullName evidence="5">F-box protein AT5G49610-like beta-propeller domain-containing protein</fullName>
    </recommendedName>
</protein>
<dbReference type="PRINTS" id="PR00463">
    <property type="entry name" value="EP450I"/>
</dbReference>
<evidence type="ECO:0000313" key="7">
    <source>
        <dbReference type="Proteomes" id="UP001054889"/>
    </source>
</evidence>
<sequence length="740" mass="82719">MEQFALADSYYYALFCLLLALVVLHLHAKLGAGRTKPHQRLPPGPSQLPLIGSLHHLLRGLPHHTIRDLSACHGPVMLLRVCERAVVVVSSAEAAREVFTGHGTAFEQLPSSPGIDEMSRHGTGILFAPYGEQWRLLRRVHVTEARSSLARAASRSSARLADFVADSSVRAIFGDRLPDRSAFLSMVKRGVEFSSLFDLRDLFPSSRLVRMLSRSRKAERHRQEMFRLVDDILRHHEEKKMMAGDGERDQDMVDVLLRIQKDGSMRVSLTSGVIRAVLTDVFGAALDTSTSTLQLAMAELMVNPRVMEKTQLEVRRVLAGQDRVREAALRSMPYLKAVVKETLRLHPPGPFVPRACINGQMIQGYDVPKGTILVVNVWAISRDPRHWDKPDKFMPERFEGERALDFKGLDFEYTPFGAGRRICPGTTLAQEQECTNSSPLESGLWVSWLLRSLLHYKTKTSCERSSSASPYPPVSSLVCRRWLRVASDPAFLHRFHCLHPSRVLGFYVQSSLHLPKFVPAPGYQPPELSICVHRAASALDAYASDDSARAYILHCMNGHLLVRFCTTSCLTSAIPAISLPRPLPAPYYFLSVGHRVFLLSSASAIAEQRSWSASSEMPVHVSLVALPDGVEYVPLNRDFVPWTDDSVIYLILATEFQLFVWIYRIDSETWLLEDTICLRQLLASVIDQGGPSNVNSVVKIHTVGPRRDAICLVLQVDGVVYKPRPGITLGCIRRSCMHGQ</sequence>